<dbReference type="GO" id="GO:0003700">
    <property type="term" value="F:DNA-binding transcription factor activity"/>
    <property type="evidence" value="ECO:0007669"/>
    <property type="project" value="TreeGrafter"/>
</dbReference>
<dbReference type="GO" id="GO:0000976">
    <property type="term" value="F:transcription cis-regulatory region binding"/>
    <property type="evidence" value="ECO:0007669"/>
    <property type="project" value="TreeGrafter"/>
</dbReference>
<dbReference type="CDD" id="cd06267">
    <property type="entry name" value="PBP1_LacI_sugar_binding-like"/>
    <property type="match status" value="1"/>
</dbReference>
<evidence type="ECO:0000313" key="1">
    <source>
        <dbReference type="EMBL" id="OCL36919.1"/>
    </source>
</evidence>
<dbReference type="PRINTS" id="PR00036">
    <property type="entry name" value="HTHLACI"/>
</dbReference>
<dbReference type="Pfam" id="PF13377">
    <property type="entry name" value="Peripla_BP_3"/>
    <property type="match status" value="1"/>
</dbReference>
<dbReference type="Gene3D" id="1.10.260.40">
    <property type="entry name" value="lambda repressor-like DNA-binding domains"/>
    <property type="match status" value="1"/>
</dbReference>
<reference evidence="2" key="1">
    <citation type="submission" date="2016-07" db="EMBL/GenBank/DDBJ databases">
        <authorList>
            <person name="Florea S."/>
            <person name="Webb J.S."/>
            <person name="Jaromczyk J."/>
            <person name="Schardl C.L."/>
        </authorList>
    </citation>
    <scope>NUCLEOTIDE SEQUENCE [LARGE SCALE GENOMIC DNA]</scope>
    <source>
        <strain evidence="2">IPBSL-7</strain>
    </source>
</reference>
<comment type="caution">
    <text evidence="1">The sequence shown here is derived from an EMBL/GenBank/DDBJ whole genome shotgun (WGS) entry which is preliminary data.</text>
</comment>
<dbReference type="InterPro" id="IPR010982">
    <property type="entry name" value="Lambda_DNA-bd_dom_sf"/>
</dbReference>
<dbReference type="Pfam" id="PF00356">
    <property type="entry name" value="LacI"/>
    <property type="match status" value="1"/>
</dbReference>
<dbReference type="Proteomes" id="UP000093501">
    <property type="component" value="Unassembled WGS sequence"/>
</dbReference>
<evidence type="ECO:0000313" key="2">
    <source>
        <dbReference type="Proteomes" id="UP000093501"/>
    </source>
</evidence>
<dbReference type="CDD" id="cd01392">
    <property type="entry name" value="HTH_LacI"/>
    <property type="match status" value="1"/>
</dbReference>
<dbReference type="PROSITE" id="PS50932">
    <property type="entry name" value="HTH_LACI_2"/>
    <property type="match status" value="1"/>
</dbReference>
<dbReference type="InterPro" id="IPR046335">
    <property type="entry name" value="LacI/GalR-like_sensor"/>
</dbReference>
<dbReference type="SMART" id="SM00354">
    <property type="entry name" value="HTH_LACI"/>
    <property type="match status" value="1"/>
</dbReference>
<name>A0A1C0ARF8_9ACTN</name>
<dbReference type="RefSeq" id="WP_068749872.1">
    <property type="nucleotide sequence ID" value="NZ_LR214441.1"/>
</dbReference>
<dbReference type="PROSITE" id="PS00356">
    <property type="entry name" value="HTH_LACI_1"/>
    <property type="match status" value="1"/>
</dbReference>
<protein>
    <submittedName>
        <fullName evidence="1">LacI family transcriptional regulator</fullName>
    </submittedName>
</protein>
<dbReference type="InterPro" id="IPR028082">
    <property type="entry name" value="Peripla_BP_I"/>
</dbReference>
<dbReference type="PANTHER" id="PTHR30146:SF109">
    <property type="entry name" value="HTH-TYPE TRANSCRIPTIONAL REGULATOR GALS"/>
    <property type="match status" value="1"/>
</dbReference>
<dbReference type="SUPFAM" id="SSF47413">
    <property type="entry name" value="lambda repressor-like DNA-binding domains"/>
    <property type="match status" value="1"/>
</dbReference>
<keyword evidence="2" id="KW-1185">Reference proteome</keyword>
<organism evidence="1 2">
    <name type="scientific">Tessaracoccus lapidicaptus</name>
    <dbReference type="NCBI Taxonomy" id="1427523"/>
    <lineage>
        <taxon>Bacteria</taxon>
        <taxon>Bacillati</taxon>
        <taxon>Actinomycetota</taxon>
        <taxon>Actinomycetes</taxon>
        <taxon>Propionibacteriales</taxon>
        <taxon>Propionibacteriaceae</taxon>
        <taxon>Tessaracoccus</taxon>
    </lineage>
</organism>
<dbReference type="Gene3D" id="3.40.50.2300">
    <property type="match status" value="2"/>
</dbReference>
<dbReference type="SUPFAM" id="SSF53822">
    <property type="entry name" value="Periplasmic binding protein-like I"/>
    <property type="match status" value="1"/>
</dbReference>
<dbReference type="EMBL" id="MBQD01000004">
    <property type="protein sequence ID" value="OCL36919.1"/>
    <property type="molecule type" value="Genomic_DNA"/>
</dbReference>
<gene>
    <name evidence="1" type="ORF">BCR15_12615</name>
</gene>
<proteinExistence type="predicted"/>
<dbReference type="AlphaFoldDB" id="A0A1C0ARF8"/>
<sequence length="337" mass="35715">METVTPRPRPTISDVAVAAGVSSATVSRVLNGGHWVSEKARAAVEEAVRSTGYTANHSARSLVTGKANSFAFLLAEDTALLFSDPTFSNLLRGATQALARRSMTLVLLVAGSEPERDSARRYLASGHVDGVMLISSHQSDRLIESLTAAGVPTVVCGVPLGREADAAWVAVDEAGSAKEMVRYLRSRGHRRIALLAGPQDTSGGLFRLQGFREEMGPDFDPDLVEIGDWGLRSGVAGMSRILARGKPVDAVFAASDAMAAGAIRALRQAGLRVPDDVAVAGFDDSGLAEELDPQLTTMRQPWADLSEQMVTLLCELTSGEVPRHVTLPTTLVVRDSA</sequence>
<dbReference type="PANTHER" id="PTHR30146">
    <property type="entry name" value="LACI-RELATED TRANSCRIPTIONAL REPRESSOR"/>
    <property type="match status" value="1"/>
</dbReference>
<accession>A0A1C0ARF8</accession>
<dbReference type="InterPro" id="IPR000843">
    <property type="entry name" value="HTH_LacI"/>
</dbReference>